<dbReference type="InterPro" id="IPR017871">
    <property type="entry name" value="ABC_transporter-like_CS"/>
</dbReference>
<organism evidence="9 10">
    <name type="scientific">Desulfovibrio legallii</name>
    <dbReference type="NCBI Taxonomy" id="571438"/>
    <lineage>
        <taxon>Bacteria</taxon>
        <taxon>Pseudomonadati</taxon>
        <taxon>Thermodesulfobacteriota</taxon>
        <taxon>Desulfovibrionia</taxon>
        <taxon>Desulfovibrionales</taxon>
        <taxon>Desulfovibrionaceae</taxon>
        <taxon>Desulfovibrio</taxon>
    </lineage>
</organism>
<keyword evidence="10" id="KW-1185">Reference proteome</keyword>
<dbReference type="InterPro" id="IPR003439">
    <property type="entry name" value="ABC_transporter-like_ATP-bd"/>
</dbReference>
<evidence type="ECO:0000313" key="10">
    <source>
        <dbReference type="Proteomes" id="UP000292919"/>
    </source>
</evidence>
<dbReference type="GO" id="GO:0016887">
    <property type="term" value="F:ATP hydrolysis activity"/>
    <property type="evidence" value="ECO:0007669"/>
    <property type="project" value="InterPro"/>
</dbReference>
<evidence type="ECO:0000259" key="8">
    <source>
        <dbReference type="PROSITE" id="PS50893"/>
    </source>
</evidence>
<keyword evidence="3" id="KW-0813">Transport</keyword>
<dbReference type="InterPro" id="IPR027417">
    <property type="entry name" value="P-loop_NTPase"/>
</dbReference>
<dbReference type="InterPro" id="IPR003593">
    <property type="entry name" value="AAA+_ATPase"/>
</dbReference>
<keyword evidence="4" id="KW-1003">Cell membrane</keyword>
<dbReference type="GO" id="GO:0005886">
    <property type="term" value="C:plasma membrane"/>
    <property type="evidence" value="ECO:0007669"/>
    <property type="project" value="UniProtKB-SubCell"/>
</dbReference>
<dbReference type="PANTHER" id="PTHR43297">
    <property type="entry name" value="OLIGOPEPTIDE TRANSPORT ATP-BINDING PROTEIN APPD"/>
    <property type="match status" value="1"/>
</dbReference>
<dbReference type="PROSITE" id="PS50893">
    <property type="entry name" value="ABC_TRANSPORTER_2"/>
    <property type="match status" value="1"/>
</dbReference>
<dbReference type="InterPro" id="IPR050388">
    <property type="entry name" value="ABC_Ni/Peptide_Import"/>
</dbReference>
<dbReference type="NCBIfam" id="TIGR01727">
    <property type="entry name" value="oligo_HPY"/>
    <property type="match status" value="1"/>
</dbReference>
<dbReference type="CDD" id="cd03257">
    <property type="entry name" value="ABC_NikE_OppD_transporters"/>
    <property type="match status" value="1"/>
</dbReference>
<dbReference type="Pfam" id="PF08352">
    <property type="entry name" value="oligo_HPY"/>
    <property type="match status" value="1"/>
</dbReference>
<evidence type="ECO:0000256" key="4">
    <source>
        <dbReference type="ARBA" id="ARBA00022475"/>
    </source>
</evidence>
<dbReference type="AlphaFoldDB" id="A0A6H3FBG7"/>
<evidence type="ECO:0000313" key="9">
    <source>
        <dbReference type="EMBL" id="TBH80514.1"/>
    </source>
</evidence>
<keyword evidence="7" id="KW-0472">Membrane</keyword>
<name>A0A6H3FBG7_9BACT</name>
<dbReference type="PROSITE" id="PS00211">
    <property type="entry name" value="ABC_TRANSPORTER_1"/>
    <property type="match status" value="1"/>
</dbReference>
<dbReference type="GO" id="GO:0015833">
    <property type="term" value="P:peptide transport"/>
    <property type="evidence" value="ECO:0007669"/>
    <property type="project" value="InterPro"/>
</dbReference>
<dbReference type="Proteomes" id="UP000292919">
    <property type="component" value="Unassembled WGS sequence"/>
</dbReference>
<evidence type="ECO:0000256" key="5">
    <source>
        <dbReference type="ARBA" id="ARBA00022741"/>
    </source>
</evidence>
<dbReference type="EMBL" id="SIXC01000005">
    <property type="protein sequence ID" value="TBH80514.1"/>
    <property type="molecule type" value="Genomic_DNA"/>
</dbReference>
<keyword evidence="5" id="KW-0547">Nucleotide-binding</keyword>
<accession>A0A6H3FBG7</accession>
<reference evidence="9 10" key="1">
    <citation type="submission" date="2018-12" db="EMBL/GenBank/DDBJ databases">
        <title>First genome draft of Desulfovibrio legallis sp. nov.</title>
        <authorList>
            <person name="Ben Dhia O."/>
            <person name="Najjari A."/>
            <person name="Ferjani R."/>
            <person name="Fhoula I."/>
            <person name="Fardeau M.-L."/>
            <person name="Boudabbous A."/>
            <person name="Ouzari H.I."/>
        </authorList>
    </citation>
    <scope>NUCLEOTIDE SEQUENCE [LARGE SCALE GENOMIC DNA]</scope>
    <source>
        <strain evidence="9 10">H1T</strain>
    </source>
</reference>
<dbReference type="PANTHER" id="PTHR43297:SF2">
    <property type="entry name" value="DIPEPTIDE TRANSPORT ATP-BINDING PROTEIN DPPD"/>
    <property type="match status" value="1"/>
</dbReference>
<protein>
    <submittedName>
        <fullName evidence="9">ABC transporter ATP-binding protein</fullName>
    </submittedName>
</protein>
<dbReference type="Gene3D" id="3.40.50.300">
    <property type="entry name" value="P-loop containing nucleotide triphosphate hydrolases"/>
    <property type="match status" value="1"/>
</dbReference>
<dbReference type="InterPro" id="IPR013563">
    <property type="entry name" value="Oligopep_ABC_C"/>
</dbReference>
<comment type="subcellular location">
    <subcellularLocation>
        <location evidence="1">Cell inner membrane</location>
        <topology evidence="1">Peripheral membrane protein</topology>
    </subcellularLocation>
</comment>
<evidence type="ECO:0000256" key="3">
    <source>
        <dbReference type="ARBA" id="ARBA00022448"/>
    </source>
</evidence>
<evidence type="ECO:0000256" key="6">
    <source>
        <dbReference type="ARBA" id="ARBA00022840"/>
    </source>
</evidence>
<proteinExistence type="inferred from homology"/>
<evidence type="ECO:0000256" key="2">
    <source>
        <dbReference type="ARBA" id="ARBA00005417"/>
    </source>
</evidence>
<comment type="similarity">
    <text evidence="2">Belongs to the ABC transporter superfamily.</text>
</comment>
<sequence>MCLPQASPPHAAPVPPASTAAGVSAARSDCHTPAQGAAPLLALEGLSVFFRTDQGLLPAVQGLSLQVAAGAATCLVGESGCGKSLTARAVLRLLPENAVQRGRVLLEGTDLAACTGRELRRVRGRRVGMVFQEPMTALNPVLTVGSQVAEPLRLHLRLPRAAARREATALLAEVGIPDPHSRYNDYPHQLSGGMRQRIMIAMALACGPRLLLADEPTTALDTTIQGQILRLLAARSRERGMAVLLITHDLGIAAQMAETVGVMYAGRLVECAPAQELFAHPQHPYTQGLLRAAPALRRADLRRLPTIPGSVPDLRHMPAGCPFHPRCAHALPRCATEMPPDQSQNAHRVACWLTCEP</sequence>
<evidence type="ECO:0000256" key="7">
    <source>
        <dbReference type="ARBA" id="ARBA00023136"/>
    </source>
</evidence>
<comment type="caution">
    <text evidence="9">The sequence shown here is derived from an EMBL/GenBank/DDBJ whole genome shotgun (WGS) entry which is preliminary data.</text>
</comment>
<dbReference type="Pfam" id="PF00005">
    <property type="entry name" value="ABC_tran"/>
    <property type="match status" value="1"/>
</dbReference>
<evidence type="ECO:0000256" key="1">
    <source>
        <dbReference type="ARBA" id="ARBA00004417"/>
    </source>
</evidence>
<dbReference type="SMART" id="SM00382">
    <property type="entry name" value="AAA"/>
    <property type="match status" value="1"/>
</dbReference>
<dbReference type="FunFam" id="3.40.50.300:FF:000016">
    <property type="entry name" value="Oligopeptide ABC transporter ATP-binding component"/>
    <property type="match status" value="1"/>
</dbReference>
<dbReference type="GO" id="GO:0005524">
    <property type="term" value="F:ATP binding"/>
    <property type="evidence" value="ECO:0007669"/>
    <property type="project" value="UniProtKB-KW"/>
</dbReference>
<dbReference type="SUPFAM" id="SSF52540">
    <property type="entry name" value="P-loop containing nucleoside triphosphate hydrolases"/>
    <property type="match status" value="1"/>
</dbReference>
<keyword evidence="6 9" id="KW-0067">ATP-binding</keyword>
<gene>
    <name evidence="9" type="ORF">EB812_05105</name>
</gene>
<feature type="domain" description="ABC transporter" evidence="8">
    <location>
        <begin position="43"/>
        <end position="290"/>
    </location>
</feature>